<keyword evidence="3" id="KW-0949">S-adenosyl-L-methionine</keyword>
<dbReference type="OrthoDB" id="9800801at2"/>
<dbReference type="Proteomes" id="UP000273811">
    <property type="component" value="Unassembled WGS sequence"/>
</dbReference>
<evidence type="ECO:0000313" key="6">
    <source>
        <dbReference type="EMBL" id="RWR11897.1"/>
    </source>
</evidence>
<dbReference type="PRINTS" id="PR00506">
    <property type="entry name" value="D21N6MTFRASE"/>
</dbReference>
<sequence>MATTQQQKFVELLKEMFQFDQADLDFGIYRIMNQKRDEINKFLHEDLVPQVKQAFEKYKNTDVEKIKHQIEELETKLSEMGVAKESSEKYLILKEKLNQGVDLAALENEVFSHLTTFFRRYYDKGDFISLRRYKKDVYAIPYEGEEVKLHWANADQYYVKTSEYFRDYTFKLPSGKTVHFKLVEASAEQNNNKAQEERFFILNEDEPIKEQDGELFIYFEYRPTEAKLKQNQLNEKAKEHIFSLSGYNDWLKELQSLAPTEKNKKRTLFEKHLTDYTARNTFDYFIHKDLGGFLRRELDFYIKNEVMHLDDLDTENEKHFEQYLSKIKVIKNIGHKIIAFLEQIENFQKKLWLKKKFIIESNYCITLDKISEEFYPEIINNRAQINEWKKLFSIDEITSDLTSLSEEFLRSNPYLVVDTKYFDETFKDNILKRIENLDQAINGVLIHSDNFHALNLLQKKHEEQIKCCYIDPPYNTNASKIIYKNGYEHSSWLSLMHDRVRLVKNLLNKSGIIQVAIDDYEFRRLNMLMDYIFGQNNFISNIAILTNPKGRDQEYIAQAHDYTIIYSKDKKFAETNHFVLSDEEMSKKYSIGEGEESYRELPLKRTGSGKWREDRPYMFFPFIYNLTNEELKVIPKNEYEKLYNKEQNAFDDKFLKLLKEKYENTNHIFILPKDENGNYLRWRWGYDSCVEGVKNGSLYVKRTRKGTYNIYEKNAGKKFVTPKSLWFGEKYDASSKGTNLLGDILPNNHFDYPKSIYTVMDSINMGANKDSLIIDFFAGSGTAGHAVINLNREDGGSRKYILVEMGEYFNTVTKPRIQKVIYSKDWKDGKPLSREGSSHMFKYIKLESYEDTLNNIKLKRTGEQQAVLDELSDEVKEEYLLNYMLDNEAEGSASLLNIDAFRDPFNYQMMITNGTESKLTKVDLIETFNYLIGLHVKTVDMIKGIKVINGTLRTGEKVLVLWRNLDEVSNEQLENFFNKQGYNSRDTEYDRIYINGDNHIENLKLDEDKWKVILIEEEFKRLMFDISDI</sequence>
<name>A0A443IUV2_9BACI</name>
<dbReference type="GO" id="GO:0008170">
    <property type="term" value="F:N-methyltransferase activity"/>
    <property type="evidence" value="ECO:0007669"/>
    <property type="project" value="InterPro"/>
</dbReference>
<reference evidence="6" key="1">
    <citation type="submission" date="2018-12" db="EMBL/GenBank/DDBJ databases">
        <authorList>
            <person name="Sun L."/>
            <person name="Chen Z."/>
        </authorList>
    </citation>
    <scope>NUCLEOTIDE SEQUENCE [LARGE SCALE GENOMIC DNA]</scope>
    <source>
        <strain evidence="6">DSM 16012</strain>
    </source>
</reference>
<keyword evidence="4" id="KW-0680">Restriction system</keyword>
<dbReference type="Gene3D" id="3.40.50.150">
    <property type="entry name" value="Vaccinia Virus protein VP39"/>
    <property type="match status" value="1"/>
</dbReference>
<dbReference type="GO" id="GO:0003677">
    <property type="term" value="F:DNA binding"/>
    <property type="evidence" value="ECO:0007669"/>
    <property type="project" value="InterPro"/>
</dbReference>
<dbReference type="InterPro" id="IPR029063">
    <property type="entry name" value="SAM-dependent_MTases_sf"/>
</dbReference>
<gene>
    <name evidence="6" type="ORF">D4N35_008155</name>
</gene>
<evidence type="ECO:0000313" key="7">
    <source>
        <dbReference type="Proteomes" id="UP000273811"/>
    </source>
</evidence>
<keyword evidence="1" id="KW-0489">Methyltransferase</keyword>
<accession>A0A443IUV2</accession>
<protein>
    <submittedName>
        <fullName evidence="6">Site-specific DNA-methyltransferase</fullName>
    </submittedName>
</protein>
<dbReference type="InterPro" id="IPR002941">
    <property type="entry name" value="DNA_methylase_N4/N6"/>
</dbReference>
<keyword evidence="7" id="KW-1185">Reference proteome</keyword>
<comment type="caution">
    <text evidence="6">The sequence shown here is derived from an EMBL/GenBank/DDBJ whole genome shotgun (WGS) entry which is preliminary data.</text>
</comment>
<evidence type="ECO:0000256" key="1">
    <source>
        <dbReference type="ARBA" id="ARBA00022603"/>
    </source>
</evidence>
<dbReference type="Pfam" id="PF01555">
    <property type="entry name" value="N6_N4_Mtase"/>
    <property type="match status" value="1"/>
</dbReference>
<evidence type="ECO:0000256" key="2">
    <source>
        <dbReference type="ARBA" id="ARBA00022679"/>
    </source>
</evidence>
<feature type="domain" description="DNA methylase N-4/N-6" evidence="5">
    <location>
        <begin position="465"/>
        <end position="810"/>
    </location>
</feature>
<dbReference type="SUPFAM" id="SSF53335">
    <property type="entry name" value="S-adenosyl-L-methionine-dependent methyltransferases"/>
    <property type="match status" value="1"/>
</dbReference>
<dbReference type="GO" id="GO:0032259">
    <property type="term" value="P:methylation"/>
    <property type="evidence" value="ECO:0007669"/>
    <property type="project" value="UniProtKB-KW"/>
</dbReference>
<organism evidence="6 7">
    <name type="scientific">Siminovitchia fortis</name>
    <dbReference type="NCBI Taxonomy" id="254758"/>
    <lineage>
        <taxon>Bacteria</taxon>
        <taxon>Bacillati</taxon>
        <taxon>Bacillota</taxon>
        <taxon>Bacilli</taxon>
        <taxon>Bacillales</taxon>
        <taxon>Bacillaceae</taxon>
        <taxon>Siminovitchia</taxon>
    </lineage>
</organism>
<dbReference type="EMBL" id="QYTU02000014">
    <property type="protein sequence ID" value="RWR11897.1"/>
    <property type="molecule type" value="Genomic_DNA"/>
</dbReference>
<dbReference type="AlphaFoldDB" id="A0A443IUV2"/>
<proteinExistence type="predicted"/>
<dbReference type="RefSeq" id="WP_120072315.1">
    <property type="nucleotide sequence ID" value="NZ_CP126113.1"/>
</dbReference>
<evidence type="ECO:0000256" key="4">
    <source>
        <dbReference type="ARBA" id="ARBA00022747"/>
    </source>
</evidence>
<dbReference type="InterPro" id="IPR002295">
    <property type="entry name" value="N4/N6-MTase_EcoPI_Mod-like"/>
</dbReference>
<evidence type="ECO:0000259" key="5">
    <source>
        <dbReference type="Pfam" id="PF01555"/>
    </source>
</evidence>
<evidence type="ECO:0000256" key="3">
    <source>
        <dbReference type="ARBA" id="ARBA00022691"/>
    </source>
</evidence>
<keyword evidence="2" id="KW-0808">Transferase</keyword>
<dbReference type="GO" id="GO:0009307">
    <property type="term" value="P:DNA restriction-modification system"/>
    <property type="evidence" value="ECO:0007669"/>
    <property type="project" value="UniProtKB-KW"/>
</dbReference>